<dbReference type="GO" id="GO:0042058">
    <property type="term" value="P:regulation of epidermal growth factor receptor signaling pathway"/>
    <property type="evidence" value="ECO:0007669"/>
    <property type="project" value="TreeGrafter"/>
</dbReference>
<evidence type="ECO:0000256" key="7">
    <source>
        <dbReference type="SAM" id="MobiDB-lite"/>
    </source>
</evidence>
<reference evidence="10 11" key="1">
    <citation type="submission" date="2019-04" db="EMBL/GenBank/DDBJ databases">
        <title>Annotation for the trematode Fasciola gigantica.</title>
        <authorList>
            <person name="Choi Y.-J."/>
        </authorList>
    </citation>
    <scope>NUCLEOTIDE SEQUENCE [LARGE SCALE GENOMIC DNA]</scope>
    <source>
        <strain evidence="10">Uganda_cow_1</strain>
    </source>
</reference>
<dbReference type="InterPro" id="IPR035952">
    <property type="entry name" value="Rhomboid-like_sf"/>
</dbReference>
<dbReference type="Proteomes" id="UP000316759">
    <property type="component" value="Unassembled WGS sequence"/>
</dbReference>
<feature type="non-terminal residue" evidence="10">
    <location>
        <position position="1"/>
    </location>
</feature>
<feature type="domain" description="Peptidase S54 rhomboid" evidence="9">
    <location>
        <begin position="295"/>
        <end position="418"/>
    </location>
</feature>
<dbReference type="OrthoDB" id="2146116at2759"/>
<feature type="transmembrane region" description="Helical" evidence="8">
    <location>
        <begin position="349"/>
        <end position="367"/>
    </location>
</feature>
<evidence type="ECO:0000256" key="1">
    <source>
        <dbReference type="ARBA" id="ARBA00004477"/>
    </source>
</evidence>
<gene>
    <name evidence="10" type="ORF">FGIG_02836</name>
</gene>
<comment type="subcellular location">
    <subcellularLocation>
        <location evidence="1">Endoplasmic reticulum membrane</location>
        <topology evidence="1">Multi-pass membrane protein</topology>
    </subcellularLocation>
</comment>
<keyword evidence="11" id="KW-1185">Reference proteome</keyword>
<evidence type="ECO:0000256" key="3">
    <source>
        <dbReference type="ARBA" id="ARBA00022692"/>
    </source>
</evidence>
<keyword evidence="5 8" id="KW-1133">Transmembrane helix</keyword>
<comment type="caution">
    <text evidence="10">The sequence shown here is derived from an EMBL/GenBank/DDBJ whole genome shotgun (WGS) entry which is preliminary data.</text>
</comment>
<dbReference type="GO" id="GO:0050708">
    <property type="term" value="P:regulation of protein secretion"/>
    <property type="evidence" value="ECO:0007669"/>
    <property type="project" value="TreeGrafter"/>
</dbReference>
<feature type="transmembrane region" description="Helical" evidence="8">
    <location>
        <begin position="316"/>
        <end position="337"/>
    </location>
</feature>
<keyword evidence="4" id="KW-0256">Endoplasmic reticulum</keyword>
<protein>
    <recommendedName>
        <fullName evidence="9">Peptidase S54 rhomboid domain-containing protein</fullName>
    </recommendedName>
</protein>
<evidence type="ECO:0000256" key="2">
    <source>
        <dbReference type="ARBA" id="ARBA00009045"/>
    </source>
</evidence>
<evidence type="ECO:0000313" key="10">
    <source>
        <dbReference type="EMBL" id="TPP57286.1"/>
    </source>
</evidence>
<feature type="compositionally biased region" description="Polar residues" evidence="7">
    <location>
        <begin position="128"/>
        <end position="141"/>
    </location>
</feature>
<organism evidence="10 11">
    <name type="scientific">Fasciola gigantica</name>
    <name type="common">Giant liver fluke</name>
    <dbReference type="NCBI Taxonomy" id="46835"/>
    <lineage>
        <taxon>Eukaryota</taxon>
        <taxon>Metazoa</taxon>
        <taxon>Spiralia</taxon>
        <taxon>Lophotrochozoa</taxon>
        <taxon>Platyhelminthes</taxon>
        <taxon>Trematoda</taxon>
        <taxon>Digenea</taxon>
        <taxon>Plagiorchiida</taxon>
        <taxon>Echinostomata</taxon>
        <taxon>Echinostomatoidea</taxon>
        <taxon>Fasciolidae</taxon>
        <taxon>Fasciola</taxon>
    </lineage>
</organism>
<dbReference type="InterPro" id="IPR051512">
    <property type="entry name" value="Inactive_Rhomboid"/>
</dbReference>
<dbReference type="InterPro" id="IPR022764">
    <property type="entry name" value="Peptidase_S54_rhomboid_dom"/>
</dbReference>
<dbReference type="PANTHER" id="PTHR45965:SF3">
    <property type="entry name" value="INACTIVE RHOMBOID PROTEIN 1"/>
    <property type="match status" value="1"/>
</dbReference>
<feature type="transmembrane region" description="Helical" evidence="8">
    <location>
        <begin position="470"/>
        <end position="493"/>
    </location>
</feature>
<accession>A0A504Y9I2</accession>
<dbReference type="GO" id="GO:0005789">
    <property type="term" value="C:endoplasmic reticulum membrane"/>
    <property type="evidence" value="ECO:0007669"/>
    <property type="project" value="UniProtKB-SubCell"/>
</dbReference>
<feature type="transmembrane region" description="Helical" evidence="8">
    <location>
        <begin position="400"/>
        <end position="419"/>
    </location>
</feature>
<name>A0A504Y9I2_FASGI</name>
<sequence>PLFTYWITTLQIGLFLASLLLYGISPVGQSFKTRFISKVSLPNGTHTEVCWPEPENYFLGPREADLIRLGARYPPCMRHDPKLHEQFVQTQVARDQSSGCCLFTRQSKCYQTQKQYCSGPDTEWLTNPEPNESSFSSTVSVRHNEAPVTDRPTDQSNSRTTRMKLGPVCGLDPKFCLSPRTSPLMPWSIHDVTKWPICEHTKQISTTELEARHMTCEVTARPCCLGLRGGCILTTKEHCDFVRGVYNEKAALCSQCENLSDHLPLFVRFLTTARVIDYYTRSVVLPVGITRHAVNIPQLVVTVAIQLTCMRNLEKFIGWARVMFVYVTSGCVGNFLAAYFEPYQVETGPMSSIVALWTFRLIHLLFYTQPIDRFRLVLCKHLTILLGVFLFGLLPWLDNFANLGGLISGVLSSFVLLPYPRLCFSFLPEPIGARDRLLQDSPVSPVSPSFIHSSSLSCSNMTKSVPRRRIPVELVCFAFWLTFVTGLVFLFYFSGVLRCEWCSYFTCVPIALNLCDSFRPYLNPPDICSTQTW</sequence>
<evidence type="ECO:0000256" key="5">
    <source>
        <dbReference type="ARBA" id="ARBA00022989"/>
    </source>
</evidence>
<keyword evidence="3 8" id="KW-0812">Transmembrane</keyword>
<evidence type="ECO:0000256" key="6">
    <source>
        <dbReference type="ARBA" id="ARBA00023136"/>
    </source>
</evidence>
<dbReference type="Pfam" id="PF01694">
    <property type="entry name" value="Rhomboid"/>
    <property type="match status" value="1"/>
</dbReference>
<feature type="region of interest" description="Disordered" evidence="7">
    <location>
        <begin position="128"/>
        <end position="163"/>
    </location>
</feature>
<dbReference type="STRING" id="46835.A0A504Y9I2"/>
<feature type="transmembrane region" description="Helical" evidence="8">
    <location>
        <begin position="374"/>
        <end position="394"/>
    </location>
</feature>
<dbReference type="Gene3D" id="1.20.1540.10">
    <property type="entry name" value="Rhomboid-like"/>
    <property type="match status" value="1"/>
</dbReference>
<dbReference type="EMBL" id="SUNJ01013423">
    <property type="protein sequence ID" value="TPP57286.1"/>
    <property type="molecule type" value="Genomic_DNA"/>
</dbReference>
<dbReference type="GO" id="GO:0004252">
    <property type="term" value="F:serine-type endopeptidase activity"/>
    <property type="evidence" value="ECO:0007669"/>
    <property type="project" value="InterPro"/>
</dbReference>
<feature type="transmembrane region" description="Helical" evidence="8">
    <location>
        <begin position="6"/>
        <end position="24"/>
    </location>
</feature>
<dbReference type="SUPFAM" id="SSF144091">
    <property type="entry name" value="Rhomboid-like"/>
    <property type="match status" value="1"/>
</dbReference>
<comment type="similarity">
    <text evidence="2">Belongs to the peptidase S54 family.</text>
</comment>
<proteinExistence type="inferred from homology"/>
<evidence type="ECO:0000259" key="9">
    <source>
        <dbReference type="Pfam" id="PF01694"/>
    </source>
</evidence>
<evidence type="ECO:0000256" key="4">
    <source>
        <dbReference type="ARBA" id="ARBA00022824"/>
    </source>
</evidence>
<dbReference type="PANTHER" id="PTHR45965">
    <property type="entry name" value="INACTIVE RHOMBOID PROTEIN"/>
    <property type="match status" value="1"/>
</dbReference>
<evidence type="ECO:0000313" key="11">
    <source>
        <dbReference type="Proteomes" id="UP000316759"/>
    </source>
</evidence>
<dbReference type="AlphaFoldDB" id="A0A504Y9I2"/>
<keyword evidence="6 8" id="KW-0472">Membrane</keyword>
<evidence type="ECO:0000256" key="8">
    <source>
        <dbReference type="SAM" id="Phobius"/>
    </source>
</evidence>